<feature type="compositionally biased region" description="Basic and acidic residues" evidence="16">
    <location>
        <begin position="382"/>
        <end position="394"/>
    </location>
</feature>
<dbReference type="InterPro" id="IPR013783">
    <property type="entry name" value="Ig-like_fold"/>
</dbReference>
<dbReference type="PANTHER" id="PTHR11100">
    <property type="entry name" value="HEREGULIN-NEUREGULIN FAMILY MEMBER"/>
    <property type="match status" value="1"/>
</dbReference>
<evidence type="ECO:0000256" key="8">
    <source>
        <dbReference type="ARBA" id="ARBA00022989"/>
    </source>
</evidence>
<dbReference type="PRINTS" id="PR01089">
    <property type="entry name" value="NEUREGULIN"/>
</dbReference>
<feature type="compositionally biased region" description="Low complexity" evidence="16">
    <location>
        <begin position="334"/>
        <end position="351"/>
    </location>
</feature>
<dbReference type="Pfam" id="PF02158">
    <property type="entry name" value="Neuregulin"/>
    <property type="match status" value="1"/>
</dbReference>
<feature type="compositionally biased region" description="Basic and acidic residues" evidence="16">
    <location>
        <begin position="1"/>
        <end position="12"/>
    </location>
</feature>
<accession>A0AAD7SG75</accession>
<feature type="region of interest" description="Disordered" evidence="16">
    <location>
        <begin position="406"/>
        <end position="591"/>
    </location>
</feature>
<feature type="disulfide bond" evidence="15">
    <location>
        <begin position="181"/>
        <end position="190"/>
    </location>
</feature>
<dbReference type="InterPro" id="IPR003598">
    <property type="entry name" value="Ig_sub2"/>
</dbReference>
<feature type="compositionally biased region" description="Basic and acidic residues" evidence="16">
    <location>
        <begin position="38"/>
        <end position="58"/>
    </location>
</feature>
<feature type="domain" description="Ig-like" evidence="19">
    <location>
        <begin position="33"/>
        <end position="130"/>
    </location>
</feature>
<dbReference type="GO" id="GO:0030296">
    <property type="term" value="F:protein tyrosine kinase activator activity"/>
    <property type="evidence" value="ECO:0007669"/>
    <property type="project" value="TreeGrafter"/>
</dbReference>
<evidence type="ECO:0000256" key="16">
    <source>
        <dbReference type="SAM" id="MobiDB-lite"/>
    </source>
</evidence>
<dbReference type="GO" id="GO:0003007">
    <property type="term" value="P:heart morphogenesis"/>
    <property type="evidence" value="ECO:0007669"/>
    <property type="project" value="UniProtKB-ARBA"/>
</dbReference>
<dbReference type="InterPro" id="IPR007110">
    <property type="entry name" value="Ig-like_dom"/>
</dbReference>
<dbReference type="GO" id="GO:0055013">
    <property type="term" value="P:cardiac muscle cell development"/>
    <property type="evidence" value="ECO:0007669"/>
    <property type="project" value="UniProtKB-ARBA"/>
</dbReference>
<keyword evidence="10 17" id="KW-0472">Membrane</keyword>
<evidence type="ECO:0000256" key="15">
    <source>
        <dbReference type="PROSITE-ProRule" id="PRU00076"/>
    </source>
</evidence>
<evidence type="ECO:0000256" key="1">
    <source>
        <dbReference type="ARBA" id="ARBA00004251"/>
    </source>
</evidence>
<evidence type="ECO:0000256" key="4">
    <source>
        <dbReference type="ARBA" id="ARBA00022475"/>
    </source>
</evidence>
<dbReference type="SUPFAM" id="SSF57196">
    <property type="entry name" value="EGF/Laminin"/>
    <property type="match status" value="1"/>
</dbReference>
<keyword evidence="6 15" id="KW-0245">EGF-like domain</keyword>
<feature type="transmembrane region" description="Helical" evidence="17">
    <location>
        <begin position="217"/>
        <end position="238"/>
    </location>
</feature>
<keyword evidence="4" id="KW-1003">Cell membrane</keyword>
<feature type="compositionally biased region" description="Basic and acidic residues" evidence="16">
    <location>
        <begin position="460"/>
        <end position="469"/>
    </location>
</feature>
<dbReference type="PROSITE" id="PS50835">
    <property type="entry name" value="IG_LIKE"/>
    <property type="match status" value="1"/>
</dbReference>
<evidence type="ECO:0000313" key="21">
    <source>
        <dbReference type="Proteomes" id="UP001221898"/>
    </source>
</evidence>
<keyword evidence="9" id="KW-0339">Growth factor</keyword>
<evidence type="ECO:0000256" key="14">
    <source>
        <dbReference type="ARBA" id="ARBA00034341"/>
    </source>
</evidence>
<evidence type="ECO:0000256" key="2">
    <source>
        <dbReference type="ARBA" id="ARBA00004613"/>
    </source>
</evidence>
<dbReference type="Proteomes" id="UP001221898">
    <property type="component" value="Unassembled WGS sequence"/>
</dbReference>
<feature type="domain" description="EGF-like" evidence="18">
    <location>
        <begin position="147"/>
        <end position="191"/>
    </location>
</feature>
<dbReference type="PANTHER" id="PTHR11100:SF7">
    <property type="entry name" value="PRO-NEUREGULIN-1, MEMBRANE-BOUND ISOFORM"/>
    <property type="match status" value="1"/>
</dbReference>
<comment type="subcellular location">
    <subcellularLocation>
        <location evidence="1">Cell membrane</location>
        <topology evidence="1">Single-pass type I membrane protein</topology>
    </subcellularLocation>
    <subcellularLocation>
        <location evidence="2">Secreted</location>
    </subcellularLocation>
</comment>
<evidence type="ECO:0000256" key="13">
    <source>
        <dbReference type="ARBA" id="ARBA00023319"/>
    </source>
</evidence>
<keyword evidence="7 17" id="KW-0812">Transmembrane</keyword>
<dbReference type="GO" id="GO:0005886">
    <property type="term" value="C:plasma membrane"/>
    <property type="evidence" value="ECO:0007669"/>
    <property type="project" value="UniProtKB-SubCell"/>
</dbReference>
<keyword evidence="5" id="KW-0964">Secreted</keyword>
<dbReference type="InterPro" id="IPR003599">
    <property type="entry name" value="Ig_sub"/>
</dbReference>
<feature type="compositionally biased region" description="Polar residues" evidence="16">
    <location>
        <begin position="304"/>
        <end position="329"/>
    </location>
</feature>
<dbReference type="GO" id="GO:0045499">
    <property type="term" value="F:chemorepellent activity"/>
    <property type="evidence" value="ECO:0007669"/>
    <property type="project" value="TreeGrafter"/>
</dbReference>
<evidence type="ECO:0000256" key="12">
    <source>
        <dbReference type="ARBA" id="ARBA00023180"/>
    </source>
</evidence>
<comment type="caution">
    <text evidence="20">The sequence shown here is derived from an EMBL/GenBank/DDBJ whole genome shotgun (WGS) entry which is preliminary data.</text>
</comment>
<sequence length="591" mass="65238">MSDKKRSKEGKKGGNKKGKKDKTETPTSLDPAPPVAPKLKEMKSVKTDEGKKASLKCEAKAGKPVPNFKWYKDGKEFVGKNKPKDAKIKKKNKGMTSELVFRKTAESYTGSYVCEVINDLGRDQTTGNLTVIKTATSTTPSVKTSSHVMPCNESERNYCVNGGECFTLEIKPGQLKNLCRCPNEFTGDRCQNYVMASFYKHLGIEFMEAEELYQKRVLTITGICIALLVVGIMCVVAYCKTKKQRKKLHDRLRQSLRTERNTMASMANGPQMPHPPPESVQLANQYVSKNAVPAEHVIEKETETSFTASQCTSSAHPSTTVTHTSSQSRRNGRSESLLSDSRSVLVMSSSVENSRHSTPSSRRGRLNAIGGARGDPSAYLKNPRDTPDSYKDSPYSERYVSAVTTPNHMSPVDLQSPISPQSPPSETSPPLSSLATPVPSVAVSPLGEEERPLLFVTPPRLRDKQRQDHAQSGQYQRHSAHYNHGLEAHSPPPSPLRIVEDDEYETTQEYETAAAQPAKKTRQRPQGQKNKAQWPRGTQDGVQQRHELGEQQLGERNGRRAGGGGHALPQHTEPIGRQPGVGVQLQACRQQ</sequence>
<reference evidence="20" key="1">
    <citation type="journal article" date="2023" name="Science">
        <title>Genome structures resolve the early diversification of teleost fishes.</title>
        <authorList>
            <person name="Parey E."/>
            <person name="Louis A."/>
            <person name="Montfort J."/>
            <person name="Bouchez O."/>
            <person name="Roques C."/>
            <person name="Iampietro C."/>
            <person name="Lluch J."/>
            <person name="Castinel A."/>
            <person name="Donnadieu C."/>
            <person name="Desvignes T."/>
            <person name="Floi Bucao C."/>
            <person name="Jouanno E."/>
            <person name="Wen M."/>
            <person name="Mejri S."/>
            <person name="Dirks R."/>
            <person name="Jansen H."/>
            <person name="Henkel C."/>
            <person name="Chen W.J."/>
            <person name="Zahm M."/>
            <person name="Cabau C."/>
            <person name="Klopp C."/>
            <person name="Thompson A.W."/>
            <person name="Robinson-Rechavi M."/>
            <person name="Braasch I."/>
            <person name="Lecointre G."/>
            <person name="Bobe J."/>
            <person name="Postlethwait J.H."/>
            <person name="Berthelot C."/>
            <person name="Roest Crollius H."/>
            <person name="Guiguen Y."/>
        </authorList>
    </citation>
    <scope>NUCLEOTIDE SEQUENCE</scope>
    <source>
        <strain evidence="20">NC1722</strain>
    </source>
</reference>
<dbReference type="GO" id="GO:0035556">
    <property type="term" value="P:intracellular signal transduction"/>
    <property type="evidence" value="ECO:0007669"/>
    <property type="project" value="TreeGrafter"/>
</dbReference>
<dbReference type="SMART" id="SM00408">
    <property type="entry name" value="IGc2"/>
    <property type="match status" value="1"/>
</dbReference>
<evidence type="ECO:0000256" key="11">
    <source>
        <dbReference type="ARBA" id="ARBA00023157"/>
    </source>
</evidence>
<evidence type="ECO:0000256" key="3">
    <source>
        <dbReference type="ARBA" id="ARBA00008216"/>
    </source>
</evidence>
<dbReference type="InterPro" id="IPR002154">
    <property type="entry name" value="Neuregulin_C"/>
</dbReference>
<dbReference type="Gene3D" id="2.10.25.10">
    <property type="entry name" value="Laminin"/>
    <property type="match status" value="1"/>
</dbReference>
<dbReference type="Gene3D" id="2.60.40.10">
    <property type="entry name" value="Immunoglobulins"/>
    <property type="match status" value="1"/>
</dbReference>
<gene>
    <name evidence="20" type="ORF">AAFF_G00374710</name>
</gene>
<feature type="region of interest" description="Disordered" evidence="16">
    <location>
        <begin position="303"/>
        <end position="394"/>
    </location>
</feature>
<comment type="similarity">
    <text evidence="3">Belongs to the neuregulin family.</text>
</comment>
<keyword evidence="21" id="KW-1185">Reference proteome</keyword>
<dbReference type="EMBL" id="JAINUG010000067">
    <property type="protein sequence ID" value="KAJ8401890.1"/>
    <property type="molecule type" value="Genomic_DNA"/>
</dbReference>
<dbReference type="PROSITE" id="PS00022">
    <property type="entry name" value="EGF_1"/>
    <property type="match status" value="1"/>
</dbReference>
<dbReference type="InterPro" id="IPR000742">
    <property type="entry name" value="EGF"/>
</dbReference>
<dbReference type="AlphaFoldDB" id="A0AAD7SG75"/>
<evidence type="ECO:0000313" key="20">
    <source>
        <dbReference type="EMBL" id="KAJ8401890.1"/>
    </source>
</evidence>
<evidence type="ECO:0000256" key="5">
    <source>
        <dbReference type="ARBA" id="ARBA00022525"/>
    </source>
</evidence>
<comment type="caution">
    <text evidence="15">Lacks conserved residue(s) required for the propagation of feature annotation.</text>
</comment>
<dbReference type="Pfam" id="PF07679">
    <property type="entry name" value="I-set"/>
    <property type="match status" value="1"/>
</dbReference>
<keyword evidence="12" id="KW-0325">Glycoprotein</keyword>
<evidence type="ECO:0000259" key="18">
    <source>
        <dbReference type="PROSITE" id="PS50026"/>
    </source>
</evidence>
<dbReference type="SMART" id="SM00409">
    <property type="entry name" value="IG"/>
    <property type="match status" value="1"/>
</dbReference>
<dbReference type="GO" id="GO:0005615">
    <property type="term" value="C:extracellular space"/>
    <property type="evidence" value="ECO:0007669"/>
    <property type="project" value="TreeGrafter"/>
</dbReference>
<dbReference type="InterPro" id="IPR040180">
    <property type="entry name" value="Neuregulin"/>
</dbReference>
<evidence type="ECO:0000256" key="17">
    <source>
        <dbReference type="SAM" id="Phobius"/>
    </source>
</evidence>
<protein>
    <recommendedName>
        <fullName evidence="14">Pro-neuregulin-1, membrane-bound isoform</fullName>
    </recommendedName>
</protein>
<evidence type="ECO:0000256" key="10">
    <source>
        <dbReference type="ARBA" id="ARBA00023136"/>
    </source>
</evidence>
<dbReference type="SUPFAM" id="SSF48726">
    <property type="entry name" value="Immunoglobulin"/>
    <property type="match status" value="1"/>
</dbReference>
<keyword evidence="11 15" id="KW-1015">Disulfide bond</keyword>
<name>A0AAD7SG75_9TELE</name>
<dbReference type="PROSITE" id="PS50026">
    <property type="entry name" value="EGF_3"/>
    <property type="match status" value="1"/>
</dbReference>
<dbReference type="InterPro" id="IPR036179">
    <property type="entry name" value="Ig-like_dom_sf"/>
</dbReference>
<dbReference type="GO" id="GO:0007399">
    <property type="term" value="P:nervous system development"/>
    <property type="evidence" value="ECO:0007669"/>
    <property type="project" value="InterPro"/>
</dbReference>
<keyword evidence="13" id="KW-0393">Immunoglobulin domain</keyword>
<evidence type="ECO:0000256" key="6">
    <source>
        <dbReference type="ARBA" id="ARBA00022536"/>
    </source>
</evidence>
<dbReference type="FunFam" id="2.60.40.10:FF:000107">
    <property type="entry name" value="Myosin, light chain kinase a"/>
    <property type="match status" value="1"/>
</dbReference>
<dbReference type="GO" id="GO:0008083">
    <property type="term" value="F:growth factor activity"/>
    <property type="evidence" value="ECO:0007669"/>
    <property type="project" value="UniProtKB-KW"/>
</dbReference>
<organism evidence="20 21">
    <name type="scientific">Aldrovandia affinis</name>
    <dbReference type="NCBI Taxonomy" id="143900"/>
    <lineage>
        <taxon>Eukaryota</taxon>
        <taxon>Metazoa</taxon>
        <taxon>Chordata</taxon>
        <taxon>Craniata</taxon>
        <taxon>Vertebrata</taxon>
        <taxon>Euteleostomi</taxon>
        <taxon>Actinopterygii</taxon>
        <taxon>Neopterygii</taxon>
        <taxon>Teleostei</taxon>
        <taxon>Notacanthiformes</taxon>
        <taxon>Halosauridae</taxon>
        <taxon>Aldrovandia</taxon>
    </lineage>
</organism>
<feature type="compositionally biased region" description="Low complexity" evidence="16">
    <location>
        <begin position="428"/>
        <end position="441"/>
    </location>
</feature>
<dbReference type="InterPro" id="IPR013098">
    <property type="entry name" value="Ig_I-set"/>
</dbReference>
<proteinExistence type="inferred from homology"/>
<keyword evidence="8 17" id="KW-1133">Transmembrane helix</keyword>
<evidence type="ECO:0000256" key="7">
    <source>
        <dbReference type="ARBA" id="ARBA00022692"/>
    </source>
</evidence>
<evidence type="ECO:0000256" key="9">
    <source>
        <dbReference type="ARBA" id="ARBA00023030"/>
    </source>
</evidence>
<evidence type="ECO:0000259" key="19">
    <source>
        <dbReference type="PROSITE" id="PS50835"/>
    </source>
</evidence>
<dbReference type="InterPro" id="IPR018250">
    <property type="entry name" value="NRG1"/>
</dbReference>
<feature type="region of interest" description="Disordered" evidence="16">
    <location>
        <begin position="1"/>
        <end position="58"/>
    </location>
</feature>